<sequence length="292" mass="32740">MSSINISPALILIVFLSIIILFLIGMLVRLAASHSNSGLSEIQQKLGALENSALQMQKIAQEVTSLNSLLHAPKLRGNFGEYLLYNLLKDTLPPKNYAQQFQFSDGAAVDAVIKLGKNIIPVDSKFPLESFERYISSQDSESKKKAKAEFTRSVKARIDEISKKYIRPQENTFDFALMYIPSESVYYEILTNDSKKGYELFDYAMKSRVIPVSPNTFYAYLMSIVYGLKGMKIEEQAESIIKKISGIQKNFTGFTEELTTLGKHLSNASAKFSEVNEKAQQIENQLGSLTND</sequence>
<reference evidence="7 8" key="1">
    <citation type="submission" date="2020-08" db="EMBL/GenBank/DDBJ databases">
        <title>Genomic Encyclopedia of Type Strains, Phase IV (KMG-IV): sequencing the most valuable type-strain genomes for metagenomic binning, comparative biology and taxonomic classification.</title>
        <authorList>
            <person name="Goeker M."/>
        </authorList>
    </citation>
    <scope>NUCLEOTIDE SEQUENCE [LARGE SCALE GENOMIC DNA]</scope>
    <source>
        <strain evidence="7 8">DSM 103462</strain>
    </source>
</reference>
<dbReference type="GO" id="GO:0006310">
    <property type="term" value="P:DNA recombination"/>
    <property type="evidence" value="ECO:0007669"/>
    <property type="project" value="UniProtKB-KW"/>
</dbReference>
<evidence type="ECO:0000256" key="3">
    <source>
        <dbReference type="ARBA" id="ARBA00023054"/>
    </source>
</evidence>
<comment type="caution">
    <text evidence="7">The sequence shown here is derived from an EMBL/GenBank/DDBJ whole genome shotgun (WGS) entry which is preliminary data.</text>
</comment>
<dbReference type="Pfam" id="PF02646">
    <property type="entry name" value="RmuC"/>
    <property type="match status" value="1"/>
</dbReference>
<comment type="function">
    <text evidence="1">Involved in DNA recombination.</text>
</comment>
<keyword evidence="6" id="KW-0472">Membrane</keyword>
<feature type="coiled-coil region" evidence="5">
    <location>
        <begin position="265"/>
        <end position="292"/>
    </location>
</feature>
<evidence type="ECO:0000256" key="2">
    <source>
        <dbReference type="ARBA" id="ARBA00009840"/>
    </source>
</evidence>
<evidence type="ECO:0000313" key="8">
    <source>
        <dbReference type="Proteomes" id="UP000518887"/>
    </source>
</evidence>
<dbReference type="PANTHER" id="PTHR30563">
    <property type="entry name" value="DNA RECOMBINATION PROTEIN RMUC"/>
    <property type="match status" value="1"/>
</dbReference>
<keyword evidence="6" id="KW-0812">Transmembrane</keyword>
<name>A0A7W8G9P5_9SPIR</name>
<keyword evidence="8" id="KW-1185">Reference proteome</keyword>
<dbReference type="EMBL" id="JACHFQ010000005">
    <property type="protein sequence ID" value="MBB5226330.1"/>
    <property type="molecule type" value="Genomic_DNA"/>
</dbReference>
<dbReference type="AlphaFoldDB" id="A0A7W8G9P5"/>
<gene>
    <name evidence="7" type="ORF">HNP76_001703</name>
</gene>
<keyword evidence="3 5" id="KW-0175">Coiled coil</keyword>
<keyword evidence="4" id="KW-0233">DNA recombination</keyword>
<evidence type="ECO:0000256" key="6">
    <source>
        <dbReference type="SAM" id="Phobius"/>
    </source>
</evidence>
<feature type="transmembrane region" description="Helical" evidence="6">
    <location>
        <begin position="6"/>
        <end position="28"/>
    </location>
</feature>
<dbReference type="PANTHER" id="PTHR30563:SF0">
    <property type="entry name" value="DNA RECOMBINATION PROTEIN RMUC"/>
    <property type="match status" value="1"/>
</dbReference>
<proteinExistence type="inferred from homology"/>
<evidence type="ECO:0000256" key="5">
    <source>
        <dbReference type="SAM" id="Coils"/>
    </source>
</evidence>
<comment type="similarity">
    <text evidence="2">Belongs to the RmuC family.</text>
</comment>
<dbReference type="Proteomes" id="UP000518887">
    <property type="component" value="Unassembled WGS sequence"/>
</dbReference>
<keyword evidence="6" id="KW-1133">Transmembrane helix</keyword>
<protein>
    <submittedName>
        <fullName evidence="7">DNA recombination protein RmuC</fullName>
    </submittedName>
</protein>
<dbReference type="InterPro" id="IPR003798">
    <property type="entry name" value="DNA_recombination_RmuC"/>
</dbReference>
<evidence type="ECO:0000256" key="4">
    <source>
        <dbReference type="ARBA" id="ARBA00023172"/>
    </source>
</evidence>
<evidence type="ECO:0000256" key="1">
    <source>
        <dbReference type="ARBA" id="ARBA00003416"/>
    </source>
</evidence>
<accession>A0A7W8G9P5</accession>
<dbReference type="RefSeq" id="WP_184659485.1">
    <property type="nucleotide sequence ID" value="NZ_CP031518.1"/>
</dbReference>
<evidence type="ECO:0000313" key="7">
    <source>
        <dbReference type="EMBL" id="MBB5226330.1"/>
    </source>
</evidence>
<organism evidence="7 8">
    <name type="scientific">Treponema ruminis</name>
    <dbReference type="NCBI Taxonomy" id="744515"/>
    <lineage>
        <taxon>Bacteria</taxon>
        <taxon>Pseudomonadati</taxon>
        <taxon>Spirochaetota</taxon>
        <taxon>Spirochaetia</taxon>
        <taxon>Spirochaetales</taxon>
        <taxon>Treponemataceae</taxon>
        <taxon>Treponema</taxon>
    </lineage>
</organism>